<evidence type="ECO:0000256" key="1">
    <source>
        <dbReference type="SAM" id="MobiDB-lite"/>
    </source>
</evidence>
<comment type="caution">
    <text evidence="2">The sequence shown here is derived from an EMBL/GenBank/DDBJ whole genome shotgun (WGS) entry which is preliminary data.</text>
</comment>
<feature type="compositionally biased region" description="Basic residues" evidence="1">
    <location>
        <begin position="61"/>
        <end position="72"/>
    </location>
</feature>
<feature type="region of interest" description="Disordered" evidence="1">
    <location>
        <begin position="155"/>
        <end position="185"/>
    </location>
</feature>
<dbReference type="Proteomes" id="UP000237481">
    <property type="component" value="Unassembled WGS sequence"/>
</dbReference>
<sequence length="185" mass="19989">MRRAPLNGVGVWGQPREALVSSVDQYVAGEKPTAPHSHPFNAHASEPESLRWNHPSATAPHTHHRGGARARRPGTLLPANKSAIYMIAVSAAADGHVGGQAYKALCATIVGPVFLTRTSILIPLPPQLYARMPVFLKRTLFLEFPMYVFDPAKHSHVKHPGGGAEEQGAREQANGDDRGSAEERL</sequence>
<dbReference type="OrthoDB" id="67965at2759"/>
<feature type="region of interest" description="Disordered" evidence="1">
    <location>
        <begin position="30"/>
        <end position="74"/>
    </location>
</feature>
<keyword evidence="3" id="KW-1185">Reference proteome</keyword>
<proteinExistence type="predicted"/>
<evidence type="ECO:0000313" key="3">
    <source>
        <dbReference type="Proteomes" id="UP000237481"/>
    </source>
</evidence>
<protein>
    <submittedName>
        <fullName evidence="2">Uncharacterized protein</fullName>
    </submittedName>
</protein>
<evidence type="ECO:0000313" key="2">
    <source>
        <dbReference type="EMBL" id="POR38663.1"/>
    </source>
</evidence>
<dbReference type="AlphaFoldDB" id="A0A2S4L896"/>
<name>A0A2S4L896_9HYPO</name>
<accession>A0A2S4L896</accession>
<dbReference type="EMBL" id="PKSG01000117">
    <property type="protein sequence ID" value="POR38663.1"/>
    <property type="molecule type" value="Genomic_DNA"/>
</dbReference>
<gene>
    <name evidence="2" type="ORF">TPAR_09351</name>
</gene>
<feature type="compositionally biased region" description="Basic and acidic residues" evidence="1">
    <location>
        <begin position="167"/>
        <end position="185"/>
    </location>
</feature>
<organism evidence="2 3">
    <name type="scientific">Tolypocladium paradoxum</name>
    <dbReference type="NCBI Taxonomy" id="94208"/>
    <lineage>
        <taxon>Eukaryota</taxon>
        <taxon>Fungi</taxon>
        <taxon>Dikarya</taxon>
        <taxon>Ascomycota</taxon>
        <taxon>Pezizomycotina</taxon>
        <taxon>Sordariomycetes</taxon>
        <taxon>Hypocreomycetidae</taxon>
        <taxon>Hypocreales</taxon>
        <taxon>Ophiocordycipitaceae</taxon>
        <taxon>Tolypocladium</taxon>
    </lineage>
</organism>
<reference evidence="2 3" key="1">
    <citation type="submission" date="2018-01" db="EMBL/GenBank/DDBJ databases">
        <title>Harnessing the power of phylogenomics to disentangle the directionality and signatures of interkingdom host jumping in the parasitic fungal genus Tolypocladium.</title>
        <authorList>
            <person name="Quandt C.A."/>
            <person name="Patterson W."/>
            <person name="Spatafora J.W."/>
        </authorList>
    </citation>
    <scope>NUCLEOTIDE SEQUENCE [LARGE SCALE GENOMIC DNA]</scope>
    <source>
        <strain evidence="2 3">NRBC 100945</strain>
    </source>
</reference>